<proteinExistence type="predicted"/>
<sequence>MRYQICCRLTYWALVPCQNLWNCLHGRGGIVSLPVKEQFQLKLVWWCKADGEFLAFSLMKNFNETIAHKKYQGKQVEELIYNLAYIEFQIYFPYFRYSYSLPKPVKGYEMGDGCSTVVLERRPNVAEGCVVLQLRMELVSIINVEPSNRMLSCVQHICSVVLQVSLCSVCEKFSWLLLSSRDGEVRPPPHPMTKFCCQPAPLARFKLLTYCLRNPSFLQPNLQSISASTIL</sequence>
<dbReference type="AlphaFoldDB" id="A0AAF0UXJ9"/>
<evidence type="ECO:0000313" key="3">
    <source>
        <dbReference type="Proteomes" id="UP001234989"/>
    </source>
</evidence>
<accession>A0AAF0UXJ9</accession>
<dbReference type="EMBL" id="CP133622">
    <property type="protein sequence ID" value="WMV53136.1"/>
    <property type="molecule type" value="Genomic_DNA"/>
</dbReference>
<name>A0AAF0UXJ9_SOLVR</name>
<gene>
    <name evidence="1" type="ORF">MTR67_046513</name>
    <name evidence="2" type="ORF">MTR67_046521</name>
</gene>
<keyword evidence="3" id="KW-1185">Reference proteome</keyword>
<protein>
    <submittedName>
        <fullName evidence="2">Uncharacterized protein</fullName>
    </submittedName>
</protein>
<reference evidence="2" key="1">
    <citation type="submission" date="2023-08" db="EMBL/GenBank/DDBJ databases">
        <title>A de novo genome assembly of Solanum verrucosum Schlechtendal, a Mexican diploid species geographically isolated from the other diploid A-genome species in potato relatives.</title>
        <authorList>
            <person name="Hosaka K."/>
        </authorList>
    </citation>
    <scope>NUCLEOTIDE SEQUENCE</scope>
    <source>
        <tissue evidence="2">Young leaves</tissue>
    </source>
</reference>
<organism evidence="2 3">
    <name type="scientific">Solanum verrucosum</name>
    <dbReference type="NCBI Taxonomy" id="315347"/>
    <lineage>
        <taxon>Eukaryota</taxon>
        <taxon>Viridiplantae</taxon>
        <taxon>Streptophyta</taxon>
        <taxon>Embryophyta</taxon>
        <taxon>Tracheophyta</taxon>
        <taxon>Spermatophyta</taxon>
        <taxon>Magnoliopsida</taxon>
        <taxon>eudicotyledons</taxon>
        <taxon>Gunneridae</taxon>
        <taxon>Pentapetalae</taxon>
        <taxon>asterids</taxon>
        <taxon>lamiids</taxon>
        <taxon>Solanales</taxon>
        <taxon>Solanaceae</taxon>
        <taxon>Solanoideae</taxon>
        <taxon>Solaneae</taxon>
        <taxon>Solanum</taxon>
    </lineage>
</organism>
<evidence type="ECO:0000313" key="1">
    <source>
        <dbReference type="EMBL" id="WMV53128.1"/>
    </source>
</evidence>
<dbReference type="Proteomes" id="UP001234989">
    <property type="component" value="Chromosome 11"/>
</dbReference>
<evidence type="ECO:0000313" key="2">
    <source>
        <dbReference type="EMBL" id="WMV53136.1"/>
    </source>
</evidence>
<dbReference type="EMBL" id="CP133622">
    <property type="protein sequence ID" value="WMV53128.1"/>
    <property type="molecule type" value="Genomic_DNA"/>
</dbReference>